<evidence type="ECO:0000313" key="2">
    <source>
        <dbReference type="Proteomes" id="UP001634154"/>
    </source>
</evidence>
<organism evidence="1 2">
    <name type="scientific">Chryseobacterium kwangjuense</name>
    <dbReference type="NCBI Taxonomy" id="267125"/>
    <lineage>
        <taxon>Bacteria</taxon>
        <taxon>Pseudomonadati</taxon>
        <taxon>Bacteroidota</taxon>
        <taxon>Flavobacteriia</taxon>
        <taxon>Flavobacteriales</taxon>
        <taxon>Weeksellaceae</taxon>
        <taxon>Chryseobacterium group</taxon>
        <taxon>Chryseobacterium</taxon>
    </lineage>
</organism>
<evidence type="ECO:0000313" key="1">
    <source>
        <dbReference type="EMBL" id="MFN1216783.1"/>
    </source>
</evidence>
<keyword evidence="2" id="KW-1185">Reference proteome</keyword>
<name>A0ABW9K0J2_9FLAO</name>
<protein>
    <recommendedName>
        <fullName evidence="3">GLPGLI family protein</fullName>
    </recommendedName>
</protein>
<dbReference type="RefSeq" id="WP_131797266.1">
    <property type="nucleotide sequence ID" value="NZ_JBJXVJ010000001.1"/>
</dbReference>
<reference evidence="1 2" key="1">
    <citation type="submission" date="2024-12" db="EMBL/GenBank/DDBJ databases">
        <title>Draft genome sequence of Chryseobacterium kwangjuense AG447.</title>
        <authorList>
            <person name="Cheptsov V.S."/>
            <person name="Belov A."/>
            <person name="Zavarzina A.G."/>
        </authorList>
    </citation>
    <scope>NUCLEOTIDE SEQUENCE [LARGE SCALE GENOMIC DNA]</scope>
    <source>
        <strain evidence="1 2">AG447</strain>
    </source>
</reference>
<sequence length="226" mass="27301">MRSILFIVFSFFSLGLFAQQYELTKDSDTLYYFKYEKPIIEKLRLIQPKEKKDFFRFSSDKYYLELSNESNKYLMYVDETWEGKKTGKAFIKEFSLTEKQVNEIKNLIASLKIHEIPTDNQIKNWAFGFDGITYTFELKAGNNYSHKHYWTPTSQQKFVESNIINYFVIKVDEIIDYQQNRKKFTEEIPYFSWTKDGVSWNAVKLINKDNYSEYKRYKKLMRKNKS</sequence>
<proteinExistence type="predicted"/>
<accession>A0ABW9K0J2</accession>
<comment type="caution">
    <text evidence="1">The sequence shown here is derived from an EMBL/GenBank/DDBJ whole genome shotgun (WGS) entry which is preliminary data.</text>
</comment>
<evidence type="ECO:0008006" key="3">
    <source>
        <dbReference type="Google" id="ProtNLM"/>
    </source>
</evidence>
<dbReference type="EMBL" id="JBJXVJ010000001">
    <property type="protein sequence ID" value="MFN1216783.1"/>
    <property type="molecule type" value="Genomic_DNA"/>
</dbReference>
<dbReference type="Proteomes" id="UP001634154">
    <property type="component" value="Unassembled WGS sequence"/>
</dbReference>
<gene>
    <name evidence="1" type="ORF">ACKW6Q_07315</name>
</gene>